<protein>
    <submittedName>
        <fullName evidence="4">Helix-turn-helix transcriptional regulator</fullName>
    </submittedName>
</protein>
<dbReference type="PROSITE" id="PS50943">
    <property type="entry name" value="HTH_CROC1"/>
    <property type="match status" value="1"/>
</dbReference>
<dbReference type="EMBL" id="JASHIF010000009">
    <property type="protein sequence ID" value="MDI9859845.1"/>
    <property type="molecule type" value="Genomic_DNA"/>
</dbReference>
<keyword evidence="2" id="KW-0175">Coiled coil</keyword>
<dbReference type="PANTHER" id="PTHR46558:SF3">
    <property type="entry name" value="TRANSCRIPTIONAL REGULATOR"/>
    <property type="match status" value="1"/>
</dbReference>
<comment type="caution">
    <text evidence="4">The sequence shown here is derived from an EMBL/GenBank/DDBJ whole genome shotgun (WGS) entry which is preliminary data.</text>
</comment>
<dbReference type="SUPFAM" id="SSF47413">
    <property type="entry name" value="lambda repressor-like DNA-binding domains"/>
    <property type="match status" value="1"/>
</dbReference>
<dbReference type="PANTHER" id="PTHR46558">
    <property type="entry name" value="TRACRIPTIONAL REGULATORY PROTEIN-RELATED-RELATED"/>
    <property type="match status" value="1"/>
</dbReference>
<feature type="domain" description="HTH cro/C1-type" evidence="3">
    <location>
        <begin position="9"/>
        <end position="64"/>
    </location>
</feature>
<dbReference type="Pfam" id="PF01381">
    <property type="entry name" value="HTH_3"/>
    <property type="match status" value="1"/>
</dbReference>
<dbReference type="CDD" id="cd00093">
    <property type="entry name" value="HTH_XRE"/>
    <property type="match status" value="1"/>
</dbReference>
<dbReference type="Gene3D" id="1.10.260.40">
    <property type="entry name" value="lambda repressor-like DNA-binding domains"/>
    <property type="match status" value="1"/>
</dbReference>
<proteinExistence type="predicted"/>
<accession>A0ABT6Y8G3</accession>
<dbReference type="InterPro" id="IPR001387">
    <property type="entry name" value="Cro/C1-type_HTH"/>
</dbReference>
<sequence>MNENFASRIKKRRVDLGLTQDELAQKIHNTSKQTISNWEKGVSKPKYDELVSLAAALHTTVGYLVDGVQPVAQNEPPTGFLLVEKDELIKMQRRMIELQEQIIEKQAQQNQAISTPSENSVLR</sequence>
<dbReference type="InterPro" id="IPR010982">
    <property type="entry name" value="Lambda_DNA-bd_dom_sf"/>
</dbReference>
<evidence type="ECO:0000313" key="5">
    <source>
        <dbReference type="Proteomes" id="UP001236507"/>
    </source>
</evidence>
<evidence type="ECO:0000259" key="3">
    <source>
        <dbReference type="PROSITE" id="PS50943"/>
    </source>
</evidence>
<gene>
    <name evidence="4" type="ORF">QM524_11550</name>
</gene>
<keyword evidence="5" id="KW-1185">Reference proteome</keyword>
<organism evidence="4 5">
    <name type="scientific">Flectobacillus roseus</name>
    <dbReference type="NCBI Taxonomy" id="502259"/>
    <lineage>
        <taxon>Bacteria</taxon>
        <taxon>Pseudomonadati</taxon>
        <taxon>Bacteroidota</taxon>
        <taxon>Cytophagia</taxon>
        <taxon>Cytophagales</taxon>
        <taxon>Flectobacillaceae</taxon>
        <taxon>Flectobacillus</taxon>
    </lineage>
</organism>
<evidence type="ECO:0000313" key="4">
    <source>
        <dbReference type="EMBL" id="MDI9859845.1"/>
    </source>
</evidence>
<evidence type="ECO:0000256" key="2">
    <source>
        <dbReference type="SAM" id="Coils"/>
    </source>
</evidence>
<evidence type="ECO:0000256" key="1">
    <source>
        <dbReference type="ARBA" id="ARBA00023125"/>
    </source>
</evidence>
<name>A0ABT6Y8G3_9BACT</name>
<reference evidence="4 5" key="1">
    <citation type="submission" date="2023-05" db="EMBL/GenBank/DDBJ databases">
        <title>Novel species of genus Flectobacillus isolated from stream in China.</title>
        <authorList>
            <person name="Lu H."/>
        </authorList>
    </citation>
    <scope>NUCLEOTIDE SEQUENCE [LARGE SCALE GENOMIC DNA]</scope>
    <source>
        <strain evidence="4 5">KCTC 42575</strain>
    </source>
</reference>
<dbReference type="SMART" id="SM00530">
    <property type="entry name" value="HTH_XRE"/>
    <property type="match status" value="1"/>
</dbReference>
<feature type="coiled-coil region" evidence="2">
    <location>
        <begin position="81"/>
        <end position="108"/>
    </location>
</feature>
<dbReference type="RefSeq" id="WP_283344709.1">
    <property type="nucleotide sequence ID" value="NZ_JASHIF010000009.1"/>
</dbReference>
<dbReference type="Proteomes" id="UP001236507">
    <property type="component" value="Unassembled WGS sequence"/>
</dbReference>
<keyword evidence="1" id="KW-0238">DNA-binding</keyword>